<feature type="region of interest" description="Disordered" evidence="1">
    <location>
        <begin position="1"/>
        <end position="28"/>
    </location>
</feature>
<dbReference type="EMBL" id="BAABIV010000032">
    <property type="protein sequence ID" value="GAA5009114.1"/>
    <property type="molecule type" value="Genomic_DNA"/>
</dbReference>
<proteinExistence type="predicted"/>
<sequence>MSLTFSTSRTQREVIQAQGHRGSNQKSTGVFSDMSLLMRLRDGSFVGATGRPVHPFPAAVRQGRMAGSVLSAY</sequence>
<comment type="caution">
    <text evidence="2">The sequence shown here is derived from an EMBL/GenBank/DDBJ whole genome shotgun (WGS) entry which is preliminary data.</text>
</comment>
<evidence type="ECO:0000256" key="1">
    <source>
        <dbReference type="SAM" id="MobiDB-lite"/>
    </source>
</evidence>
<organism evidence="2 3">
    <name type="scientific">Streptomyces hyderabadensis</name>
    <dbReference type="NCBI Taxonomy" id="598549"/>
    <lineage>
        <taxon>Bacteria</taxon>
        <taxon>Bacillati</taxon>
        <taxon>Actinomycetota</taxon>
        <taxon>Actinomycetes</taxon>
        <taxon>Kitasatosporales</taxon>
        <taxon>Streptomycetaceae</taxon>
        <taxon>Streptomyces</taxon>
    </lineage>
</organism>
<name>A0ABP9IT82_9ACTN</name>
<accession>A0ABP9IT82</accession>
<protein>
    <submittedName>
        <fullName evidence="2">Uncharacterized protein</fullName>
    </submittedName>
</protein>
<keyword evidence="3" id="KW-1185">Reference proteome</keyword>
<evidence type="ECO:0000313" key="3">
    <source>
        <dbReference type="Proteomes" id="UP001500610"/>
    </source>
</evidence>
<dbReference type="Proteomes" id="UP001500610">
    <property type="component" value="Unassembled WGS sequence"/>
</dbReference>
<reference evidence="3" key="1">
    <citation type="journal article" date="2019" name="Int. J. Syst. Evol. Microbiol.">
        <title>The Global Catalogue of Microorganisms (GCM) 10K type strain sequencing project: providing services to taxonomists for standard genome sequencing and annotation.</title>
        <authorList>
            <consortium name="The Broad Institute Genomics Platform"/>
            <consortium name="The Broad Institute Genome Sequencing Center for Infectious Disease"/>
            <person name="Wu L."/>
            <person name="Ma J."/>
        </authorList>
    </citation>
    <scope>NUCLEOTIDE SEQUENCE [LARGE SCALE GENOMIC DNA]</scope>
    <source>
        <strain evidence="3">JCM 17657</strain>
    </source>
</reference>
<evidence type="ECO:0000313" key="2">
    <source>
        <dbReference type="EMBL" id="GAA5009114.1"/>
    </source>
</evidence>
<gene>
    <name evidence="2" type="ORF">GCM10023257_64690</name>
</gene>